<keyword evidence="4" id="KW-0012">Acyltransferase</keyword>
<dbReference type="GO" id="GO:0004315">
    <property type="term" value="F:3-oxoacyl-[acyl-carrier-protein] synthase activity"/>
    <property type="evidence" value="ECO:0007669"/>
    <property type="project" value="UniProtKB-EC"/>
</dbReference>
<gene>
    <name evidence="4" type="primary">ppsA_1</name>
    <name evidence="4" type="ORF">NCTC10797_00627</name>
</gene>
<dbReference type="EC" id="2.3.1.41" evidence="4"/>
<dbReference type="InterPro" id="IPR009081">
    <property type="entry name" value="PP-bd_ACP"/>
</dbReference>
<keyword evidence="2" id="KW-0597">Phosphoprotein</keyword>
<dbReference type="SMART" id="SM00823">
    <property type="entry name" value="PKS_PP"/>
    <property type="match status" value="1"/>
</dbReference>
<dbReference type="AlphaFoldDB" id="A0A4U8VUB0"/>
<keyword evidence="4" id="KW-0808">Transferase</keyword>
<dbReference type="Proteomes" id="UP000290439">
    <property type="component" value="Chromosome"/>
</dbReference>
<reference evidence="4 5" key="1">
    <citation type="submission" date="2019-02" db="EMBL/GenBank/DDBJ databases">
        <authorList>
            <consortium name="Pathogen Informatics"/>
        </authorList>
    </citation>
    <scope>NUCLEOTIDE SEQUENCE [LARGE SCALE GENOMIC DNA]</scope>
    <source>
        <strain evidence="4 5">3012STDY6756504</strain>
    </source>
</reference>
<evidence type="ECO:0000256" key="2">
    <source>
        <dbReference type="ARBA" id="ARBA00022553"/>
    </source>
</evidence>
<dbReference type="InterPro" id="IPR006162">
    <property type="entry name" value="Ppantetheine_attach_site"/>
</dbReference>
<name>A0A4U8VUB0_9NOCA</name>
<keyword evidence="1" id="KW-0596">Phosphopantetheine</keyword>
<evidence type="ECO:0000313" key="4">
    <source>
        <dbReference type="EMBL" id="VFA96872.1"/>
    </source>
</evidence>
<dbReference type="RefSeq" id="WP_415175833.1">
    <property type="nucleotide sequence ID" value="NZ_LR215973.1"/>
</dbReference>
<feature type="domain" description="Carrier" evidence="3">
    <location>
        <begin position="19"/>
        <end position="96"/>
    </location>
</feature>
<dbReference type="SUPFAM" id="SSF47336">
    <property type="entry name" value="ACP-like"/>
    <property type="match status" value="1"/>
</dbReference>
<dbReference type="Gene3D" id="1.10.1200.10">
    <property type="entry name" value="ACP-like"/>
    <property type="match status" value="1"/>
</dbReference>
<accession>A0A4U8VUB0</accession>
<evidence type="ECO:0000259" key="3">
    <source>
        <dbReference type="PROSITE" id="PS50075"/>
    </source>
</evidence>
<dbReference type="EMBL" id="LR215973">
    <property type="protein sequence ID" value="VFA96872.1"/>
    <property type="molecule type" value="Genomic_DNA"/>
</dbReference>
<dbReference type="GO" id="GO:0031177">
    <property type="term" value="F:phosphopantetheine binding"/>
    <property type="evidence" value="ECO:0007669"/>
    <property type="project" value="InterPro"/>
</dbReference>
<evidence type="ECO:0000256" key="1">
    <source>
        <dbReference type="ARBA" id="ARBA00022450"/>
    </source>
</evidence>
<organism evidence="4 5">
    <name type="scientific">Nocardia cyriacigeorgica</name>
    <dbReference type="NCBI Taxonomy" id="135487"/>
    <lineage>
        <taxon>Bacteria</taxon>
        <taxon>Bacillati</taxon>
        <taxon>Actinomycetota</taxon>
        <taxon>Actinomycetes</taxon>
        <taxon>Mycobacteriales</taxon>
        <taxon>Nocardiaceae</taxon>
        <taxon>Nocardia</taxon>
    </lineage>
</organism>
<dbReference type="PROSITE" id="PS00012">
    <property type="entry name" value="PHOSPHOPANTETHEINE"/>
    <property type="match status" value="1"/>
</dbReference>
<dbReference type="Pfam" id="PF00550">
    <property type="entry name" value="PP-binding"/>
    <property type="match status" value="1"/>
</dbReference>
<proteinExistence type="predicted"/>
<dbReference type="InterPro" id="IPR020806">
    <property type="entry name" value="PKS_PP-bd"/>
</dbReference>
<dbReference type="SMART" id="SM01294">
    <property type="entry name" value="PKS_PP_betabranch"/>
    <property type="match status" value="1"/>
</dbReference>
<evidence type="ECO:0000313" key="5">
    <source>
        <dbReference type="Proteomes" id="UP000290439"/>
    </source>
</evidence>
<protein>
    <submittedName>
        <fullName evidence="4">Beta-ketoacyl-acyl-carrier-protein synthase I</fullName>
        <ecNumber evidence="4">2.3.1.41</ecNumber>
    </submittedName>
</protein>
<dbReference type="PROSITE" id="PS50075">
    <property type="entry name" value="CARRIER"/>
    <property type="match status" value="1"/>
</dbReference>
<sequence length="100" mass="10627">MTTRPDFTQETTVFATATTHPTSITGWLAERVADYTGRAPQQVDPVVPLAELGLDSVSAVALCGEIEDRWSIEVDPTLVFDYPTIADIAAFLAGASITAA</sequence>
<dbReference type="InterPro" id="IPR036736">
    <property type="entry name" value="ACP-like_sf"/>
</dbReference>